<dbReference type="EMBL" id="AP024849">
    <property type="protein sequence ID" value="BCZ47455.1"/>
    <property type="molecule type" value="Genomic_DNA"/>
</dbReference>
<protein>
    <submittedName>
        <fullName evidence="2">Uncharacterized protein</fullName>
    </submittedName>
</protein>
<proteinExistence type="predicted"/>
<accession>A0ABM7T8U2</accession>
<feature type="region of interest" description="Disordered" evidence="1">
    <location>
        <begin position="733"/>
        <end position="762"/>
    </location>
</feature>
<evidence type="ECO:0000313" key="3">
    <source>
        <dbReference type="Proteomes" id="UP000824633"/>
    </source>
</evidence>
<sequence length="796" mass="88911">MKIGVPLFQYKETDYEFLKRVASLLRLEVICDIINLNNLFYYGRPDGKKYTLEDEVNYKACKDLERYNKAQVFGIDFHDTDFFYYEVENLKKMDIGDKIYFKQKDLYVNQYEAKLHQGELIYKYRFCRERGIWQDKIYNQKIKGVSIEGKVLETAGEKLKIHLNIDESQDPSKAAWFYYAPPTGNILYSMPLVNESAMLYFQDIIEAAPIATNCVRKNGDTCAELSDTANRYFATESGNYLDMLPGAINFHRSGFNVNLNDQSGITFNSSGNLSIGASGSVSLSAGSVAISATSKLLVQKNKSSYISLENEFYAESSVVYESGSARDSYGAFTDDEPTAGVAAAIAKKVAESIEFAVGALVSAIAGMVAVLGSIPGETSSSDNGNSVPVVGEELKNNEDIKEFNSNRGYGSETLVKEKSGDGVYVLGKTNTIQTASGEKSSFVPVDMDSYLEHNSPGKYLKSDLLALGNVAQETIISTGEMASYELENSTIIGPARHLYDGYKKVTGEAPFGGALEDFDVMKKAREKCSSISSDIHDYLYDMAPYKDEFNLANFTFNVALIAVPIAGQLKNIPKLAELGMNASKKLASKIPKATDDLAEFFKNLFKDTKTSYVKSIEKYTDDMRKYIIPPEDGFDALIERRYIDIRKAGFSDVSDIAKNTGLPEQDIIDMKNHLFFNTHDLSVQGKPPEKLYFQGNANIAYGWEKARSGEITKTEKDWFEALRNHELTEKKYMDDGMPLTDPSTWDPVKERQGTDPFKNAHDKANLTAEAPSDFPGYADIANKEWNKNYMNKSNDY</sequence>
<reference evidence="3" key="1">
    <citation type="submission" date="2021-07" db="EMBL/GenBank/DDBJ databases">
        <title>Complete genome sequencing of a Clostridium isolate.</title>
        <authorList>
            <person name="Ueki A."/>
            <person name="Tonouchi A."/>
        </authorList>
    </citation>
    <scope>NUCLEOTIDE SEQUENCE [LARGE SCALE GENOMIC DNA]</scope>
    <source>
        <strain evidence="3">C5S11</strain>
    </source>
</reference>
<name>A0ABM7T8U2_9CLOT</name>
<dbReference type="RefSeq" id="WP_224033792.1">
    <property type="nucleotide sequence ID" value="NZ_AP024849.1"/>
</dbReference>
<organism evidence="2 3">
    <name type="scientific">Clostridium gelidum</name>
    <dbReference type="NCBI Taxonomy" id="704125"/>
    <lineage>
        <taxon>Bacteria</taxon>
        <taxon>Bacillati</taxon>
        <taxon>Bacillota</taxon>
        <taxon>Clostridia</taxon>
        <taxon>Eubacteriales</taxon>
        <taxon>Clostridiaceae</taxon>
        <taxon>Clostridium</taxon>
    </lineage>
</organism>
<keyword evidence="3" id="KW-1185">Reference proteome</keyword>
<evidence type="ECO:0000313" key="2">
    <source>
        <dbReference type="EMBL" id="BCZ47455.1"/>
    </source>
</evidence>
<evidence type="ECO:0000256" key="1">
    <source>
        <dbReference type="SAM" id="MobiDB-lite"/>
    </source>
</evidence>
<feature type="compositionally biased region" description="Basic and acidic residues" evidence="1">
    <location>
        <begin position="747"/>
        <end position="762"/>
    </location>
</feature>
<gene>
    <name evidence="2" type="ORF">psyc5s11_35220</name>
</gene>
<dbReference type="Proteomes" id="UP000824633">
    <property type="component" value="Chromosome"/>
</dbReference>